<evidence type="ECO:0000259" key="7">
    <source>
        <dbReference type="Pfam" id="PF01368"/>
    </source>
</evidence>
<dbReference type="PANTHER" id="PTHR30255:SF2">
    <property type="entry name" value="SINGLE-STRANDED-DNA-SPECIFIC EXONUCLEASE RECJ"/>
    <property type="match status" value="1"/>
</dbReference>
<evidence type="ECO:0000259" key="8">
    <source>
        <dbReference type="Pfam" id="PF02272"/>
    </source>
</evidence>
<proteinExistence type="inferred from homology"/>
<keyword evidence="5 10" id="KW-0269">Exonuclease</keyword>
<comment type="caution">
    <text evidence="10">The sequence shown here is derived from an EMBL/GenBank/DDBJ whole genome shotgun (WGS) entry which is preliminary data.</text>
</comment>
<dbReference type="InterPro" id="IPR001667">
    <property type="entry name" value="DDH_dom"/>
</dbReference>
<keyword evidence="3" id="KW-0540">Nuclease</keyword>
<dbReference type="InterPro" id="IPR051673">
    <property type="entry name" value="SSDNA_exonuclease_RecJ"/>
</dbReference>
<keyword evidence="6" id="KW-1133">Transmembrane helix</keyword>
<comment type="similarity">
    <text evidence="1">Belongs to the RecJ family.</text>
</comment>
<dbReference type="GO" id="GO:0006281">
    <property type="term" value="P:DNA repair"/>
    <property type="evidence" value="ECO:0007669"/>
    <property type="project" value="InterPro"/>
</dbReference>
<dbReference type="GO" id="GO:0003676">
    <property type="term" value="F:nucleic acid binding"/>
    <property type="evidence" value="ECO:0007669"/>
    <property type="project" value="InterPro"/>
</dbReference>
<dbReference type="InterPro" id="IPR041122">
    <property type="entry name" value="RecJ_OB"/>
</dbReference>
<dbReference type="SUPFAM" id="SSF64182">
    <property type="entry name" value="DHH phosphoesterases"/>
    <property type="match status" value="1"/>
</dbReference>
<evidence type="ECO:0000256" key="4">
    <source>
        <dbReference type="ARBA" id="ARBA00022801"/>
    </source>
</evidence>
<dbReference type="Pfam" id="PF02272">
    <property type="entry name" value="DHHA1"/>
    <property type="match status" value="1"/>
</dbReference>
<dbReference type="Gene3D" id="3.90.1640.30">
    <property type="match status" value="1"/>
</dbReference>
<organism evidence="10">
    <name type="scientific">Candidatus Caldatribacterium californiense</name>
    <dbReference type="NCBI Taxonomy" id="1454726"/>
    <lineage>
        <taxon>Bacteria</taxon>
        <taxon>Pseudomonadati</taxon>
        <taxon>Atribacterota</taxon>
        <taxon>Atribacteria</taxon>
        <taxon>Atribacterales</taxon>
        <taxon>Candidatus Caldatribacteriaceae</taxon>
        <taxon>Candidatus Caldatribacterium</taxon>
    </lineage>
</organism>
<evidence type="ECO:0000256" key="3">
    <source>
        <dbReference type="ARBA" id="ARBA00022722"/>
    </source>
</evidence>
<reference evidence="10" key="1">
    <citation type="journal article" date="2020" name="mSystems">
        <title>Genome- and Community-Level Interaction Insights into Carbon Utilization and Element Cycling Functions of Hydrothermarchaeota in Hydrothermal Sediment.</title>
        <authorList>
            <person name="Zhou Z."/>
            <person name="Liu Y."/>
            <person name="Xu W."/>
            <person name="Pan J."/>
            <person name="Luo Z.H."/>
            <person name="Li M."/>
        </authorList>
    </citation>
    <scope>NUCLEOTIDE SEQUENCE [LARGE SCALE GENOMIC DNA]</scope>
    <source>
        <strain evidence="10">SpSt-747</strain>
    </source>
</reference>
<gene>
    <name evidence="10" type="primary">recJ</name>
    <name evidence="10" type="ORF">ENV30_09935</name>
</gene>
<feature type="domain" description="DDH" evidence="7">
    <location>
        <begin position="79"/>
        <end position="230"/>
    </location>
</feature>
<evidence type="ECO:0000256" key="5">
    <source>
        <dbReference type="ARBA" id="ARBA00022839"/>
    </source>
</evidence>
<dbReference type="InterPro" id="IPR004610">
    <property type="entry name" value="RecJ"/>
</dbReference>
<dbReference type="AlphaFoldDB" id="A0A7V3YI88"/>
<keyword evidence="6" id="KW-0812">Transmembrane</keyword>
<dbReference type="GO" id="GO:0008409">
    <property type="term" value="F:5'-3' exonuclease activity"/>
    <property type="evidence" value="ECO:0007669"/>
    <property type="project" value="InterPro"/>
</dbReference>
<evidence type="ECO:0000256" key="6">
    <source>
        <dbReference type="SAM" id="Phobius"/>
    </source>
</evidence>
<keyword evidence="4" id="KW-0378">Hydrolase</keyword>
<sequence>MGKRWQIRKVNEAYLQRLVDNLGLPPVFARILLNRGITTPESGRDFLSPSLKSLEGLERLPGMAQALALFGRALREDWRILVFGDYDVDGLTASAILVRFLREFSKNIEVYIPSRFVEGYGLTEKAALQVLVRKPHLVVTVDCGIRDRDGAKVLRKHGVRLVILDHHLPEPSSLPEADAIVSTFDLGTQKPLSLLSGAGLALVFVRALAAFLGFPRDPLEGFLDLACLGTVADVVPLLSENRAIAMYGLDLMNRCPSVAVQALLEAAGLEGRGVDAEAVSFFLAPRINAAGRIEHPKVALELLLCDDYGKALEYAQCLNRLNTKRQRDEDRILEEIFQDETKLECLEDEVIVLSGENWNIGVLGIVASRLSERFMRPVFVCGVHGDIAVGSGRSVEGLSLLEILESCAPLFLRYGGHEMAAGLKIPRENIPHFRKEANRRFGERVRSLRLSRGLVVDAVVGLADIDGRFLELWEKLKPFGEKNPSPLFATLNVMLVERWAWGKGGNHLRFLIRQGKEWQEAVVFGGKERAGELFESSLVDLAFEVDVNALRSPYLKVQDWRIKK</sequence>
<feature type="domain" description="DHHA1" evidence="8">
    <location>
        <begin position="349"/>
        <end position="442"/>
    </location>
</feature>
<evidence type="ECO:0000259" key="9">
    <source>
        <dbReference type="Pfam" id="PF17768"/>
    </source>
</evidence>
<dbReference type="Pfam" id="PF17768">
    <property type="entry name" value="RecJ_OB"/>
    <property type="match status" value="1"/>
</dbReference>
<feature type="domain" description="RecJ OB" evidence="9">
    <location>
        <begin position="456"/>
        <end position="550"/>
    </location>
</feature>
<dbReference type="Pfam" id="PF01368">
    <property type="entry name" value="DHH"/>
    <property type="match status" value="1"/>
</dbReference>
<accession>A0A7V3YI88</accession>
<evidence type="ECO:0000256" key="2">
    <source>
        <dbReference type="ARBA" id="ARBA00019841"/>
    </source>
</evidence>
<dbReference type="EMBL" id="DTFV01000141">
    <property type="protein sequence ID" value="HGI31600.1"/>
    <property type="molecule type" value="Genomic_DNA"/>
</dbReference>
<evidence type="ECO:0000256" key="1">
    <source>
        <dbReference type="ARBA" id="ARBA00005915"/>
    </source>
</evidence>
<dbReference type="InterPro" id="IPR003156">
    <property type="entry name" value="DHHA1_dom"/>
</dbReference>
<protein>
    <recommendedName>
        <fullName evidence="2">Single-stranded-DNA-specific exonuclease RecJ</fullName>
    </recommendedName>
</protein>
<dbReference type="Gene3D" id="3.10.310.30">
    <property type="match status" value="1"/>
</dbReference>
<dbReference type="InterPro" id="IPR038763">
    <property type="entry name" value="DHH_sf"/>
</dbReference>
<feature type="transmembrane region" description="Helical" evidence="6">
    <location>
        <begin position="192"/>
        <end position="214"/>
    </location>
</feature>
<keyword evidence="6" id="KW-0472">Membrane</keyword>
<dbReference type="NCBIfam" id="TIGR00644">
    <property type="entry name" value="recJ"/>
    <property type="match status" value="1"/>
</dbReference>
<name>A0A7V3YI88_9BACT</name>
<dbReference type="PANTHER" id="PTHR30255">
    <property type="entry name" value="SINGLE-STRANDED-DNA-SPECIFIC EXONUCLEASE RECJ"/>
    <property type="match status" value="1"/>
</dbReference>
<evidence type="ECO:0000313" key="10">
    <source>
        <dbReference type="EMBL" id="HGI31600.1"/>
    </source>
</evidence>
<dbReference type="GO" id="GO:0006310">
    <property type="term" value="P:DNA recombination"/>
    <property type="evidence" value="ECO:0007669"/>
    <property type="project" value="InterPro"/>
</dbReference>